<dbReference type="InterPro" id="IPR018247">
    <property type="entry name" value="EF_Hand_1_Ca_BS"/>
</dbReference>
<dbReference type="GO" id="GO:0005509">
    <property type="term" value="F:calcium ion binding"/>
    <property type="evidence" value="ECO:0007669"/>
    <property type="project" value="InterPro"/>
</dbReference>
<dbReference type="Gramene" id="OMO49388">
    <property type="protein sequence ID" value="OMO49388"/>
    <property type="gene ID" value="CCACVL1_31036"/>
</dbReference>
<comment type="caution">
    <text evidence="4">The sequence shown here is derived from an EMBL/GenBank/DDBJ whole genome shotgun (WGS) entry which is preliminary data.</text>
</comment>
<evidence type="ECO:0000256" key="1">
    <source>
        <dbReference type="ARBA" id="ARBA00022837"/>
    </source>
</evidence>
<dbReference type="Pfam" id="PF00036">
    <property type="entry name" value="EF-hand_1"/>
    <property type="match status" value="1"/>
</dbReference>
<evidence type="ECO:0000259" key="3">
    <source>
        <dbReference type="PROSITE" id="PS50222"/>
    </source>
</evidence>
<keyword evidence="1" id="KW-0106">Calcium</keyword>
<dbReference type="Proteomes" id="UP000188268">
    <property type="component" value="Unassembled WGS sequence"/>
</dbReference>
<dbReference type="SUPFAM" id="SSF47473">
    <property type="entry name" value="EF-hand"/>
    <property type="match status" value="1"/>
</dbReference>
<feature type="domain" description="EF-hand" evidence="3">
    <location>
        <begin position="1"/>
        <end position="24"/>
    </location>
</feature>
<dbReference type="PROSITE" id="PS50222">
    <property type="entry name" value="EF_HAND_2"/>
    <property type="match status" value="1"/>
</dbReference>
<keyword evidence="5" id="KW-1185">Reference proteome</keyword>
<evidence type="ECO:0000256" key="2">
    <source>
        <dbReference type="SAM" id="MobiDB-lite"/>
    </source>
</evidence>
<gene>
    <name evidence="4" type="ORF">CCACVL1_31036</name>
</gene>
<dbReference type="Gene3D" id="1.10.238.10">
    <property type="entry name" value="EF-hand"/>
    <property type="match status" value="1"/>
</dbReference>
<evidence type="ECO:0000313" key="5">
    <source>
        <dbReference type="Proteomes" id="UP000188268"/>
    </source>
</evidence>
<dbReference type="PROSITE" id="PS00018">
    <property type="entry name" value="EF_HAND_1"/>
    <property type="match status" value="1"/>
</dbReference>
<evidence type="ECO:0000313" key="4">
    <source>
        <dbReference type="EMBL" id="OMO49388.1"/>
    </source>
</evidence>
<accession>A0A1R3FU68</accession>
<dbReference type="AlphaFoldDB" id="A0A1R3FU68"/>
<sequence length="60" mass="6663">MDENGDGYISRDEFVTFLRELGNTKLVNSTVFWQLDEMGIEPAGSSSSELALVPKPKKKS</sequence>
<name>A0A1R3FU68_COCAP</name>
<organism evidence="4 5">
    <name type="scientific">Corchorus capsularis</name>
    <name type="common">Jute</name>
    <dbReference type="NCBI Taxonomy" id="210143"/>
    <lineage>
        <taxon>Eukaryota</taxon>
        <taxon>Viridiplantae</taxon>
        <taxon>Streptophyta</taxon>
        <taxon>Embryophyta</taxon>
        <taxon>Tracheophyta</taxon>
        <taxon>Spermatophyta</taxon>
        <taxon>Magnoliopsida</taxon>
        <taxon>eudicotyledons</taxon>
        <taxon>Gunneridae</taxon>
        <taxon>Pentapetalae</taxon>
        <taxon>rosids</taxon>
        <taxon>malvids</taxon>
        <taxon>Malvales</taxon>
        <taxon>Malvaceae</taxon>
        <taxon>Grewioideae</taxon>
        <taxon>Apeibeae</taxon>
        <taxon>Corchorus</taxon>
    </lineage>
</organism>
<protein>
    <recommendedName>
        <fullName evidence="3">EF-hand domain-containing protein</fullName>
    </recommendedName>
</protein>
<dbReference type="InterPro" id="IPR011992">
    <property type="entry name" value="EF-hand-dom_pair"/>
</dbReference>
<feature type="non-terminal residue" evidence="4">
    <location>
        <position position="60"/>
    </location>
</feature>
<dbReference type="InterPro" id="IPR002048">
    <property type="entry name" value="EF_hand_dom"/>
</dbReference>
<feature type="region of interest" description="Disordered" evidence="2">
    <location>
        <begin position="41"/>
        <end position="60"/>
    </location>
</feature>
<reference evidence="4 5" key="1">
    <citation type="submission" date="2013-09" db="EMBL/GenBank/DDBJ databases">
        <title>Corchorus capsularis genome sequencing.</title>
        <authorList>
            <person name="Alam M."/>
            <person name="Haque M.S."/>
            <person name="Islam M.S."/>
            <person name="Emdad E.M."/>
            <person name="Islam M.M."/>
            <person name="Ahmed B."/>
            <person name="Halim A."/>
            <person name="Hossen Q.M.M."/>
            <person name="Hossain M.Z."/>
            <person name="Ahmed R."/>
            <person name="Khan M.M."/>
            <person name="Islam R."/>
            <person name="Rashid M.M."/>
            <person name="Khan S.A."/>
            <person name="Rahman M.S."/>
            <person name="Alam M."/>
        </authorList>
    </citation>
    <scope>NUCLEOTIDE SEQUENCE [LARGE SCALE GENOMIC DNA]</scope>
    <source>
        <strain evidence="5">cv. CVL-1</strain>
        <tissue evidence="4">Whole seedling</tissue>
    </source>
</reference>
<proteinExistence type="predicted"/>
<dbReference type="EMBL" id="AWWV01016498">
    <property type="protein sequence ID" value="OMO49388.1"/>
    <property type="molecule type" value="Genomic_DNA"/>
</dbReference>